<evidence type="ECO:0000313" key="3">
    <source>
        <dbReference type="Proteomes" id="UP001596052"/>
    </source>
</evidence>
<feature type="region of interest" description="Disordered" evidence="1">
    <location>
        <begin position="388"/>
        <end position="528"/>
    </location>
</feature>
<feature type="compositionally biased region" description="Low complexity" evidence="1">
    <location>
        <begin position="405"/>
        <end position="446"/>
    </location>
</feature>
<dbReference type="Proteomes" id="UP001596052">
    <property type="component" value="Unassembled WGS sequence"/>
</dbReference>
<keyword evidence="3" id="KW-1185">Reference proteome</keyword>
<dbReference type="EMBL" id="JBHSMQ010000001">
    <property type="protein sequence ID" value="MFC5453608.1"/>
    <property type="molecule type" value="Genomic_DNA"/>
</dbReference>
<comment type="caution">
    <text evidence="2">The sequence shown here is derived from an EMBL/GenBank/DDBJ whole genome shotgun (WGS) entry which is preliminary data.</text>
</comment>
<organism evidence="2 3">
    <name type="scientific">Prosthecobacter fluviatilis</name>
    <dbReference type="NCBI Taxonomy" id="445931"/>
    <lineage>
        <taxon>Bacteria</taxon>
        <taxon>Pseudomonadati</taxon>
        <taxon>Verrucomicrobiota</taxon>
        <taxon>Verrucomicrobiia</taxon>
        <taxon>Verrucomicrobiales</taxon>
        <taxon>Verrucomicrobiaceae</taxon>
        <taxon>Prosthecobacter</taxon>
    </lineage>
</organism>
<feature type="compositionally biased region" description="Polar residues" evidence="1">
    <location>
        <begin position="453"/>
        <end position="493"/>
    </location>
</feature>
<reference evidence="3" key="1">
    <citation type="journal article" date="2019" name="Int. J. Syst. Evol. Microbiol.">
        <title>The Global Catalogue of Microorganisms (GCM) 10K type strain sequencing project: providing services to taxonomists for standard genome sequencing and annotation.</title>
        <authorList>
            <consortium name="The Broad Institute Genomics Platform"/>
            <consortium name="The Broad Institute Genome Sequencing Center for Infectious Disease"/>
            <person name="Wu L."/>
            <person name="Ma J."/>
        </authorList>
    </citation>
    <scope>NUCLEOTIDE SEQUENCE [LARGE SCALE GENOMIC DNA]</scope>
    <source>
        <strain evidence="3">CGMCC 4.1469</strain>
    </source>
</reference>
<proteinExistence type="predicted"/>
<evidence type="ECO:0008006" key="4">
    <source>
        <dbReference type="Google" id="ProtNLM"/>
    </source>
</evidence>
<name>A0ABW0KLI1_9BACT</name>
<accession>A0ABW0KLI1</accession>
<evidence type="ECO:0000313" key="2">
    <source>
        <dbReference type="EMBL" id="MFC5453608.1"/>
    </source>
</evidence>
<gene>
    <name evidence="2" type="ORF">ACFQDI_01970</name>
</gene>
<dbReference type="RefSeq" id="WP_377162845.1">
    <property type="nucleotide sequence ID" value="NZ_JBHSMQ010000001.1"/>
</dbReference>
<evidence type="ECO:0000256" key="1">
    <source>
        <dbReference type="SAM" id="MobiDB-lite"/>
    </source>
</evidence>
<sequence>MKLAPTIVILGSLLAAGSIQAKWSRIPIIKEKPVNTISGPASNASLDSSSGFGHVDSILSSDITSSSTVSAGKSFVLVNLGKPVLISSSSFVNDGIEGRAVLSASADKNGWAVLEEKVFSAADRTVEFKFAGMQAKYVKLELALSKGGMIRFLQFFGAATDKGYAVKQSADGKGGKPADLINGLGGARVVYAAPKPANGLDTAITYNKFAFPESDEKYRTIIYDFGQLRILNEFASVHSPRPVRFEVFAFDNLPEKEDWRGRMAFDPSDFGNISPVAVAEDTRGTGSLKAKPAKAVKTRYLALRWEPEFNPPDFQCTGSAEGNIINIVTTNTVVVTNADGTKTVVTVTVGDAHGAGAATSDVTPENAGQMVAQGSAQSGDTTVVTTATYPPGVDPLNPGNVQPISSSTTTGTSTVTVTTQSDGTVVTTSSSKTTDGNGNTTTTTITETKDSSGNTTTTVNQSTQDSNGNTTTNVDATNTGSGGNNSQTSTQGTSGDGNLAGGSSPSPGGNGSITSNVTNTISTAATSP</sequence>
<feature type="compositionally biased region" description="Low complexity" evidence="1">
    <location>
        <begin position="501"/>
        <end position="528"/>
    </location>
</feature>
<protein>
    <recommendedName>
        <fullName evidence="4">F5/8 type C domain-containing protein</fullName>
    </recommendedName>
</protein>